<evidence type="ECO:0000256" key="4">
    <source>
        <dbReference type="ARBA" id="ARBA00023235"/>
    </source>
</evidence>
<comment type="catalytic activity">
    <reaction evidence="1 5">
        <text>uridine(55) in tRNA = pseudouridine(55) in tRNA</text>
        <dbReference type="Rhea" id="RHEA:42532"/>
        <dbReference type="Rhea" id="RHEA-COMP:10101"/>
        <dbReference type="Rhea" id="RHEA-COMP:10102"/>
        <dbReference type="ChEBI" id="CHEBI:65314"/>
        <dbReference type="ChEBI" id="CHEBI:65315"/>
        <dbReference type="EC" id="5.4.99.25"/>
    </reaction>
</comment>
<comment type="similarity">
    <text evidence="2 5">Belongs to the pseudouridine synthase TruB family. Type 1 subfamily.</text>
</comment>
<dbReference type="GO" id="GO:0003723">
    <property type="term" value="F:RNA binding"/>
    <property type="evidence" value="ECO:0007669"/>
    <property type="project" value="InterPro"/>
</dbReference>
<accession>A0A7M3MHI8</accession>
<dbReference type="HAMAP" id="MF_01080">
    <property type="entry name" value="TruB_bact"/>
    <property type="match status" value="1"/>
</dbReference>
<feature type="domain" description="Pseudouridine synthase II N-terminal" evidence="7">
    <location>
        <begin position="33"/>
        <end position="181"/>
    </location>
</feature>
<comment type="function">
    <text evidence="5">Responsible for synthesis of pseudouridine from uracil-55 in the psi GC loop of transfer RNAs.</text>
</comment>
<evidence type="ECO:0000256" key="5">
    <source>
        <dbReference type="HAMAP-Rule" id="MF_01080"/>
    </source>
</evidence>
<dbReference type="Proteomes" id="UP000448292">
    <property type="component" value="Unassembled WGS sequence"/>
</dbReference>
<evidence type="ECO:0000256" key="1">
    <source>
        <dbReference type="ARBA" id="ARBA00000385"/>
    </source>
</evidence>
<reference evidence="9 10" key="1">
    <citation type="submission" date="2018-06" db="EMBL/GenBank/DDBJ databases">
        <title>Complete genome of Desulfovibrio indonesiensis P37SLT.</title>
        <authorList>
            <person name="Crispim J.S."/>
            <person name="Vidigal P.M.P."/>
            <person name="Silva L.C.F."/>
            <person name="Laguardia C.N."/>
            <person name="Araujo L.C."/>
            <person name="Dias R.S."/>
            <person name="Sousa M.P."/>
            <person name="Paula S.O."/>
            <person name="Silva C."/>
        </authorList>
    </citation>
    <scope>NUCLEOTIDE SEQUENCE [LARGE SCALE GENOMIC DNA]</scope>
    <source>
        <strain evidence="9 10">P37SLT</strain>
    </source>
</reference>
<comment type="caution">
    <text evidence="9">The sequence shown here is derived from an EMBL/GenBank/DDBJ whole genome shotgun (WGS) entry which is preliminary data.</text>
</comment>
<dbReference type="Gene3D" id="3.30.2350.10">
    <property type="entry name" value="Pseudouridine synthase"/>
    <property type="match status" value="1"/>
</dbReference>
<dbReference type="GO" id="GO:0160148">
    <property type="term" value="F:tRNA pseudouridine(55) synthase activity"/>
    <property type="evidence" value="ECO:0007669"/>
    <property type="project" value="UniProtKB-EC"/>
</dbReference>
<organism evidence="9 10">
    <name type="scientific">Oceanidesulfovibrio indonesiensis</name>
    <dbReference type="NCBI Taxonomy" id="54767"/>
    <lineage>
        <taxon>Bacteria</taxon>
        <taxon>Pseudomonadati</taxon>
        <taxon>Thermodesulfobacteriota</taxon>
        <taxon>Desulfovibrionia</taxon>
        <taxon>Desulfovibrionales</taxon>
        <taxon>Desulfovibrionaceae</taxon>
        <taxon>Oceanidesulfovibrio</taxon>
    </lineage>
</organism>
<feature type="region of interest" description="Disordered" evidence="6">
    <location>
        <begin position="1"/>
        <end position="22"/>
    </location>
</feature>
<evidence type="ECO:0000313" key="10">
    <source>
        <dbReference type="Proteomes" id="UP000448292"/>
    </source>
</evidence>
<dbReference type="RefSeq" id="WP_144302109.1">
    <property type="nucleotide sequence ID" value="NZ_QMIE01000003.1"/>
</dbReference>
<evidence type="ECO:0000313" key="9">
    <source>
        <dbReference type="EMBL" id="TVM18961.1"/>
    </source>
</evidence>
<evidence type="ECO:0000256" key="3">
    <source>
        <dbReference type="ARBA" id="ARBA00022694"/>
    </source>
</evidence>
<dbReference type="InterPro" id="IPR032819">
    <property type="entry name" value="TruB_C"/>
</dbReference>
<keyword evidence="3 5" id="KW-0819">tRNA processing</keyword>
<dbReference type="Pfam" id="PF16198">
    <property type="entry name" value="TruB_C_2"/>
    <property type="match status" value="1"/>
</dbReference>
<dbReference type="OrthoDB" id="9802309at2"/>
<dbReference type="EC" id="5.4.99.25" evidence="5"/>
<protein>
    <recommendedName>
        <fullName evidence="5">tRNA pseudouridine synthase B</fullName>
        <ecNumber evidence="5">5.4.99.25</ecNumber>
    </recommendedName>
    <alternativeName>
        <fullName evidence="5">tRNA pseudouridine(55) synthase</fullName>
        <shortName evidence="5">Psi55 synthase</shortName>
    </alternativeName>
    <alternativeName>
        <fullName evidence="5">tRNA pseudouridylate synthase</fullName>
    </alternativeName>
    <alternativeName>
        <fullName evidence="5">tRNA-uridine isomerase</fullName>
    </alternativeName>
</protein>
<evidence type="ECO:0000256" key="6">
    <source>
        <dbReference type="SAM" id="MobiDB-lite"/>
    </source>
</evidence>
<evidence type="ECO:0000259" key="8">
    <source>
        <dbReference type="Pfam" id="PF16198"/>
    </source>
</evidence>
<dbReference type="AlphaFoldDB" id="A0A7M3MHI8"/>
<dbReference type="InterPro" id="IPR002501">
    <property type="entry name" value="PsdUridine_synth_N"/>
</dbReference>
<proteinExistence type="inferred from homology"/>
<gene>
    <name evidence="5 9" type="primary">truB</name>
    <name evidence="9" type="ORF">DPQ33_05080</name>
</gene>
<sequence>MSQKRARPPQQDGVLVLDKPSGPTSTACLERIKRTLGQKKIGHAGTLDPLANGVLVVLLGQATKLAPYLTEGEKVYKGSLELGTATDTYDSQGEVVSTADWSHISEAEARAAVLAWLDDTSQIVPPYSAAKHKGKALYALSREGKEVPEKRKEIRISGAEVVSIDLPRIDFRVRCGAGTYIRSLVHSLGMRLGCGAYMTALTREHSHPFDLAEAHSLDDVLGEPEALAGRVLSLDRSLPHWPRHTLSERDAALVKNGAQLECGAEGDEADDQGRIMFLSPQGEALALAQKAERGGATVWALLRGLWRS</sequence>
<dbReference type="InterPro" id="IPR014780">
    <property type="entry name" value="tRNA_psdUridine_synth_TruB"/>
</dbReference>
<evidence type="ECO:0000259" key="7">
    <source>
        <dbReference type="Pfam" id="PF01509"/>
    </source>
</evidence>
<evidence type="ECO:0000256" key="2">
    <source>
        <dbReference type="ARBA" id="ARBA00005642"/>
    </source>
</evidence>
<dbReference type="GO" id="GO:1990481">
    <property type="term" value="P:mRNA pseudouridine synthesis"/>
    <property type="evidence" value="ECO:0007669"/>
    <property type="project" value="TreeGrafter"/>
</dbReference>
<keyword evidence="10" id="KW-1185">Reference proteome</keyword>
<feature type="domain" description="tRNA pseudouridylate synthase B C-terminal" evidence="8">
    <location>
        <begin position="182"/>
        <end position="235"/>
    </location>
</feature>
<dbReference type="EMBL" id="QMIE01000003">
    <property type="protein sequence ID" value="TVM18961.1"/>
    <property type="molecule type" value="Genomic_DNA"/>
</dbReference>
<dbReference type="CDD" id="cd02573">
    <property type="entry name" value="PseudoU_synth_EcTruB"/>
    <property type="match status" value="1"/>
</dbReference>
<dbReference type="GO" id="GO:0031119">
    <property type="term" value="P:tRNA pseudouridine synthesis"/>
    <property type="evidence" value="ECO:0007669"/>
    <property type="project" value="UniProtKB-UniRule"/>
</dbReference>
<dbReference type="PANTHER" id="PTHR13767:SF2">
    <property type="entry name" value="PSEUDOURIDYLATE SYNTHASE TRUB1"/>
    <property type="match status" value="1"/>
</dbReference>
<feature type="active site" description="Nucleophile" evidence="5">
    <location>
        <position position="48"/>
    </location>
</feature>
<dbReference type="InterPro" id="IPR020103">
    <property type="entry name" value="PsdUridine_synth_cat_dom_sf"/>
</dbReference>
<dbReference type="Pfam" id="PF01509">
    <property type="entry name" value="TruB_N"/>
    <property type="match status" value="1"/>
</dbReference>
<keyword evidence="4 5" id="KW-0413">Isomerase</keyword>
<name>A0A7M3MHI8_9BACT</name>
<dbReference type="SUPFAM" id="SSF55120">
    <property type="entry name" value="Pseudouridine synthase"/>
    <property type="match status" value="1"/>
</dbReference>
<dbReference type="PANTHER" id="PTHR13767">
    <property type="entry name" value="TRNA-PSEUDOURIDINE SYNTHASE"/>
    <property type="match status" value="1"/>
</dbReference>
<dbReference type="NCBIfam" id="TIGR00431">
    <property type="entry name" value="TruB"/>
    <property type="match status" value="1"/>
</dbReference>